<evidence type="ECO:0000313" key="3">
    <source>
        <dbReference type="EMBL" id="HIT42924.1"/>
    </source>
</evidence>
<feature type="domain" description="VanZ-like" evidence="2">
    <location>
        <begin position="21"/>
        <end position="158"/>
    </location>
</feature>
<keyword evidence="1" id="KW-0812">Transmembrane</keyword>
<name>A0A9D1KGF1_9FIRM</name>
<accession>A0A9D1KGF1</accession>
<proteinExistence type="predicted"/>
<evidence type="ECO:0000313" key="4">
    <source>
        <dbReference type="Proteomes" id="UP000886860"/>
    </source>
</evidence>
<dbReference type="Proteomes" id="UP000886860">
    <property type="component" value="Unassembled WGS sequence"/>
</dbReference>
<gene>
    <name evidence="3" type="ORF">IAB60_12670</name>
</gene>
<sequence>MTEKPSIWAGLSLEPAHIWHILLAVWILVMFGHSMTPADLSSKESGSVLAFLCSMLEGAGIGSSWLTEHLVRKTAHFCEYGVFGLLLMKNFYLLQGRRGRGYRQSLTARFCPLVLAVLAVPFLDETIQSFSPGRSPQIGDVWLDMAGACCGLLAAAVLKRLWGSYGHSRRRRRRFR</sequence>
<protein>
    <submittedName>
        <fullName evidence="3">VanZ family protein</fullName>
    </submittedName>
</protein>
<reference evidence="3" key="2">
    <citation type="journal article" date="2021" name="PeerJ">
        <title>Extensive microbial diversity within the chicken gut microbiome revealed by metagenomics and culture.</title>
        <authorList>
            <person name="Gilroy R."/>
            <person name="Ravi A."/>
            <person name="Getino M."/>
            <person name="Pursley I."/>
            <person name="Horton D.L."/>
            <person name="Alikhan N.F."/>
            <person name="Baker D."/>
            <person name="Gharbi K."/>
            <person name="Hall N."/>
            <person name="Watson M."/>
            <person name="Adriaenssens E.M."/>
            <person name="Foster-Nyarko E."/>
            <person name="Jarju S."/>
            <person name="Secka A."/>
            <person name="Antonio M."/>
            <person name="Oren A."/>
            <person name="Chaudhuri R.R."/>
            <person name="La Ragione R."/>
            <person name="Hildebrand F."/>
            <person name="Pallen M.J."/>
        </authorList>
    </citation>
    <scope>NUCLEOTIDE SEQUENCE</scope>
    <source>
        <strain evidence="3">CHK123-3438</strain>
    </source>
</reference>
<feature type="transmembrane region" description="Helical" evidence="1">
    <location>
        <begin position="18"/>
        <end position="36"/>
    </location>
</feature>
<organism evidence="3 4">
    <name type="scientific">Candidatus Caccovicinus merdipullorum</name>
    <dbReference type="NCBI Taxonomy" id="2840724"/>
    <lineage>
        <taxon>Bacteria</taxon>
        <taxon>Bacillati</taxon>
        <taxon>Bacillota</taxon>
        <taxon>Clostridia</taxon>
        <taxon>Eubacteriales</taxon>
        <taxon>Candidatus Caccovicinus</taxon>
    </lineage>
</organism>
<dbReference type="Pfam" id="PF04892">
    <property type="entry name" value="VanZ"/>
    <property type="match status" value="1"/>
</dbReference>
<feature type="transmembrane region" description="Helical" evidence="1">
    <location>
        <begin position="48"/>
        <end position="67"/>
    </location>
</feature>
<evidence type="ECO:0000259" key="2">
    <source>
        <dbReference type="Pfam" id="PF04892"/>
    </source>
</evidence>
<dbReference type="EMBL" id="DVKS01000208">
    <property type="protein sequence ID" value="HIT42924.1"/>
    <property type="molecule type" value="Genomic_DNA"/>
</dbReference>
<comment type="caution">
    <text evidence="3">The sequence shown here is derived from an EMBL/GenBank/DDBJ whole genome shotgun (WGS) entry which is preliminary data.</text>
</comment>
<feature type="transmembrane region" description="Helical" evidence="1">
    <location>
        <begin position="106"/>
        <end position="123"/>
    </location>
</feature>
<evidence type="ECO:0000256" key="1">
    <source>
        <dbReference type="SAM" id="Phobius"/>
    </source>
</evidence>
<dbReference type="NCBIfam" id="NF037970">
    <property type="entry name" value="vanZ_1"/>
    <property type="match status" value="1"/>
</dbReference>
<keyword evidence="1" id="KW-1133">Transmembrane helix</keyword>
<dbReference type="AlphaFoldDB" id="A0A9D1KGF1"/>
<feature type="transmembrane region" description="Helical" evidence="1">
    <location>
        <begin position="143"/>
        <end position="162"/>
    </location>
</feature>
<dbReference type="InterPro" id="IPR006976">
    <property type="entry name" value="VanZ-like"/>
</dbReference>
<keyword evidence="1" id="KW-0472">Membrane</keyword>
<reference evidence="3" key="1">
    <citation type="submission" date="2020-10" db="EMBL/GenBank/DDBJ databases">
        <authorList>
            <person name="Gilroy R."/>
        </authorList>
    </citation>
    <scope>NUCLEOTIDE SEQUENCE</scope>
    <source>
        <strain evidence="3">CHK123-3438</strain>
    </source>
</reference>